<dbReference type="InterPro" id="IPR007421">
    <property type="entry name" value="Schlafen_AlbA_2_dom"/>
</dbReference>
<sequence>MNLQSPINSGESETLEFKEKFDDRTAKSAVAFANAKGGMILIRVSRADRMEKK</sequence>
<reference evidence="2 3" key="1">
    <citation type="submission" date="2014-07" db="EMBL/GenBank/DDBJ databases">
        <title>Methanogenic archaea and the global carbon cycle.</title>
        <authorList>
            <person name="Henriksen J.R."/>
            <person name="Luke J."/>
            <person name="Reinhart S."/>
            <person name="Benedict M.N."/>
            <person name="Youngblut N.D."/>
            <person name="Metcalf M.E."/>
            <person name="Whitaker R.J."/>
            <person name="Metcalf W.W."/>
        </authorList>
    </citation>
    <scope>NUCLEOTIDE SEQUENCE [LARGE SCALE GENOMIC DNA]</scope>
    <source>
        <strain evidence="2 3">T4/M</strain>
    </source>
</reference>
<dbReference type="GeneID" id="24860214"/>
<keyword evidence="3" id="KW-1185">Reference proteome</keyword>
<dbReference type="HOGENOM" id="CLU_213597_0_0_2"/>
<evidence type="ECO:0000313" key="3">
    <source>
        <dbReference type="Proteomes" id="UP000033111"/>
    </source>
</evidence>
<dbReference type="PATRIC" id="fig|1434120.4.peg.1778"/>
<dbReference type="RefSeq" id="WP_048171280.1">
    <property type="nucleotide sequence ID" value="NZ_CP009506.1"/>
</dbReference>
<dbReference type="GO" id="GO:0004386">
    <property type="term" value="F:helicase activity"/>
    <property type="evidence" value="ECO:0007669"/>
    <property type="project" value="UniProtKB-KW"/>
</dbReference>
<dbReference type="AlphaFoldDB" id="A0A0E3P3L3"/>
<gene>
    <name evidence="2" type="ORF">MSSIT_1389</name>
</gene>
<dbReference type="Gene3D" id="3.30.950.30">
    <property type="entry name" value="Schlafen, AAA domain"/>
    <property type="match status" value="1"/>
</dbReference>
<keyword evidence="2" id="KW-0547">Nucleotide-binding</keyword>
<protein>
    <submittedName>
        <fullName evidence="2">ATP-dependent DNA helicase</fullName>
    </submittedName>
</protein>
<keyword evidence="2" id="KW-0067">ATP-binding</keyword>
<organism evidence="2 3">
    <name type="scientific">Methanosarcina siciliae T4/M</name>
    <dbReference type="NCBI Taxonomy" id="1434120"/>
    <lineage>
        <taxon>Archaea</taxon>
        <taxon>Methanobacteriati</taxon>
        <taxon>Methanobacteriota</taxon>
        <taxon>Stenosarchaea group</taxon>
        <taxon>Methanomicrobia</taxon>
        <taxon>Methanosarcinales</taxon>
        <taxon>Methanosarcinaceae</taxon>
        <taxon>Methanosarcina</taxon>
    </lineage>
</organism>
<dbReference type="InterPro" id="IPR038461">
    <property type="entry name" value="Schlafen_AlbA_2_dom_sf"/>
</dbReference>
<evidence type="ECO:0000259" key="1">
    <source>
        <dbReference type="Pfam" id="PF04326"/>
    </source>
</evidence>
<dbReference type="Pfam" id="PF04326">
    <property type="entry name" value="SLFN_AlbA_2"/>
    <property type="match status" value="1"/>
</dbReference>
<keyword evidence="2" id="KW-0347">Helicase</keyword>
<dbReference type="Proteomes" id="UP000033111">
    <property type="component" value="Chromosome"/>
</dbReference>
<evidence type="ECO:0000313" key="2">
    <source>
        <dbReference type="EMBL" id="AKB28108.1"/>
    </source>
</evidence>
<dbReference type="OrthoDB" id="136179at2157"/>
<keyword evidence="2" id="KW-0378">Hydrolase</keyword>
<feature type="domain" description="Schlafen AlbA-2" evidence="1">
    <location>
        <begin position="11"/>
        <end position="42"/>
    </location>
</feature>
<name>A0A0E3P3L3_9EURY</name>
<proteinExistence type="predicted"/>
<accession>A0A0E3P3L3</accession>
<dbReference type="EMBL" id="CP009506">
    <property type="protein sequence ID" value="AKB28108.1"/>
    <property type="molecule type" value="Genomic_DNA"/>
</dbReference>
<dbReference type="KEGG" id="msw:MSSIT_1389"/>